<dbReference type="AlphaFoldDB" id="A0A0L1JHJ0"/>
<dbReference type="OrthoDB" id="5350673at2759"/>
<evidence type="ECO:0008006" key="4">
    <source>
        <dbReference type="Google" id="ProtNLM"/>
    </source>
</evidence>
<dbReference type="InterPro" id="IPR053157">
    <property type="entry name" value="Sterol_Uptake_Regulator"/>
</dbReference>
<name>A0A0L1JHJ0_ASPN3</name>
<comment type="caution">
    <text evidence="2">The sequence shown here is derived from an EMBL/GenBank/DDBJ whole genome shotgun (WGS) entry which is preliminary data.</text>
</comment>
<dbReference type="PANTHER" id="PTHR47784">
    <property type="entry name" value="STEROL UPTAKE CONTROL PROTEIN 2"/>
    <property type="match status" value="1"/>
</dbReference>
<keyword evidence="1" id="KW-0472">Membrane</keyword>
<proteinExistence type="predicted"/>
<dbReference type="Pfam" id="PF11951">
    <property type="entry name" value="Fungal_trans_2"/>
    <property type="match status" value="1"/>
</dbReference>
<sequence length="640" mass="72487">MNCTQLLIYSSYPSSLESDSESAMETQSTLTLGCSTFLPGFDSVFVFAIVLLQYATPRTDTARDPHIWAYRDLISVLTNNEDLGASLILQTEHAAPEITQEVSQRLRPMQKTESEGEYPDLTAALPCDEADPCLNCTRRSLSCSYQHRIGTPQPEPKTKHAERLVACTPAPGTSLAKISARTDAALSVFQRNLTDTAYFGREWNGQDPELMHHYCTSTCTTLSDREDIHHVWRIEVPKIAYSYEFLMHGILSLSALHLSYVKPEKHSHYLTSSTFHMALGLQTFRTILRKPTAENCFALFAFSSVIMVWICGVPTDSKDAQPLSSVIEMFNLSRGITSLLEFFPLIQKSCLGPLFSQDWSEKVDTPLRLFHGLNDQINRLRYRLTVEVLEEEERSILEHAIIELKKACQRIERAHSPSACGLIFIWPITVRNGFVSLIEKRQPFALVLLACYCAQLHVFRRFWVMESRAESLLSEVLAVMPPGYADLLDWPRQFCLHGPDMERWCVLHPKVHPEALLPATNLKMRISIISAAITACCLFIIGCGILLYNNTRVPPEAVDRHAYCADCINYASRVDDMIRRGNNVRGNKSFFKYASDVSCRGQLLISKRCLRYRRAFLDNPDRFMFDIEVPSQACIAIKAC</sequence>
<organism evidence="2 3">
    <name type="scientific">Aspergillus nomiae NRRL (strain ATCC 15546 / NRRL 13137 / CBS 260.88 / M93)</name>
    <dbReference type="NCBI Taxonomy" id="1509407"/>
    <lineage>
        <taxon>Eukaryota</taxon>
        <taxon>Fungi</taxon>
        <taxon>Dikarya</taxon>
        <taxon>Ascomycota</taxon>
        <taxon>Pezizomycotina</taxon>
        <taxon>Eurotiomycetes</taxon>
        <taxon>Eurotiomycetidae</taxon>
        <taxon>Eurotiales</taxon>
        <taxon>Aspergillaceae</taxon>
        <taxon>Aspergillus</taxon>
        <taxon>Aspergillus subgen. Circumdati</taxon>
    </lineage>
</organism>
<dbReference type="GO" id="GO:0001228">
    <property type="term" value="F:DNA-binding transcription activator activity, RNA polymerase II-specific"/>
    <property type="evidence" value="ECO:0007669"/>
    <property type="project" value="TreeGrafter"/>
</dbReference>
<dbReference type="Proteomes" id="UP000037505">
    <property type="component" value="Unassembled WGS sequence"/>
</dbReference>
<dbReference type="RefSeq" id="XP_015412090.1">
    <property type="nucleotide sequence ID" value="XM_015545884.1"/>
</dbReference>
<keyword evidence="1" id="KW-0812">Transmembrane</keyword>
<protein>
    <recommendedName>
        <fullName evidence="4">C6 transcription factor</fullName>
    </recommendedName>
</protein>
<gene>
    <name evidence="2" type="ORF">ANOM_000626</name>
</gene>
<dbReference type="EMBL" id="JNOM01000005">
    <property type="protein sequence ID" value="KNG91167.1"/>
    <property type="molecule type" value="Genomic_DNA"/>
</dbReference>
<reference evidence="2 3" key="1">
    <citation type="submission" date="2014-06" db="EMBL/GenBank/DDBJ databases">
        <title>The Genome of the Aflatoxigenic Filamentous Fungus Aspergillus nomius.</title>
        <authorList>
            <person name="Moore M.G."/>
            <person name="Shannon B.M."/>
            <person name="Brian M.M."/>
        </authorList>
    </citation>
    <scope>NUCLEOTIDE SEQUENCE [LARGE SCALE GENOMIC DNA]</scope>
    <source>
        <strain evidence="2 3">NRRL 13137</strain>
    </source>
</reference>
<dbReference type="GeneID" id="26802430"/>
<accession>A0A0L1JHJ0</accession>
<dbReference type="PANTHER" id="PTHR47784:SF5">
    <property type="entry name" value="STEROL UPTAKE CONTROL PROTEIN 2"/>
    <property type="match status" value="1"/>
</dbReference>
<feature type="transmembrane region" description="Helical" evidence="1">
    <location>
        <begin position="526"/>
        <end position="548"/>
    </location>
</feature>
<keyword evidence="1" id="KW-1133">Transmembrane helix</keyword>
<dbReference type="InterPro" id="IPR021858">
    <property type="entry name" value="Fun_TF"/>
</dbReference>
<evidence type="ECO:0000256" key="1">
    <source>
        <dbReference type="SAM" id="Phobius"/>
    </source>
</evidence>
<evidence type="ECO:0000313" key="3">
    <source>
        <dbReference type="Proteomes" id="UP000037505"/>
    </source>
</evidence>
<evidence type="ECO:0000313" key="2">
    <source>
        <dbReference type="EMBL" id="KNG91167.1"/>
    </source>
</evidence>
<dbReference type="STRING" id="1509407.A0A0L1JHJ0"/>
<keyword evidence="3" id="KW-1185">Reference proteome</keyword>